<proteinExistence type="predicted"/>
<dbReference type="FunFam" id="3.20.20.70:FF:000138">
    <property type="entry name" value="NADPH dehydrogenase 1"/>
    <property type="match status" value="1"/>
</dbReference>
<name>A0A166ZF83_9PEZI</name>
<feature type="chain" id="PRO_5007883223" evidence="2">
    <location>
        <begin position="19"/>
        <end position="395"/>
    </location>
</feature>
<evidence type="ECO:0000313" key="5">
    <source>
        <dbReference type="Proteomes" id="UP000076552"/>
    </source>
</evidence>
<evidence type="ECO:0000256" key="1">
    <source>
        <dbReference type="ARBA" id="ARBA00022630"/>
    </source>
</evidence>
<dbReference type="InterPro" id="IPR045247">
    <property type="entry name" value="Oye-like"/>
</dbReference>
<keyword evidence="2" id="KW-0732">Signal</keyword>
<sequence length="395" mass="44021">LLLHLLYFNLWLPRERSAAILRLPATMSKLFSPLAVGSVQLSNRLALAPLTRYRADDEWTPTSMMKEYYAQRGCVAGTLLISEGTLISYRTAGRRNVPGIWNDAHIAGWKEVTDAVHERGSFIYCQLWHLGRGGKADVLESLGLKLESSSAVPIADDTPTPVELSEADILDIIEDYATAARNAIEAGFDGVEIHGANGYLPDQFLQDTCNKRTDAWGGSIENRARFHLEVTKAVINAVGPHRTAVRLSPYSDFQGMLMDDPDPTFRYLAEQLKPLGLAYLHLIEARISGNDDTDCGGQRTVTWLVELWNNTSPVLVAGGLTAESAKKAVEETYKGYDVAIVFGRYFISNPDLVFRIKEGIELEKYERRYFYTPKLPTGYTDYPFCPQFRSAPGIS</sequence>
<organism evidence="4 5">
    <name type="scientific">Colletotrichum tofieldiae</name>
    <dbReference type="NCBI Taxonomy" id="708197"/>
    <lineage>
        <taxon>Eukaryota</taxon>
        <taxon>Fungi</taxon>
        <taxon>Dikarya</taxon>
        <taxon>Ascomycota</taxon>
        <taxon>Pezizomycotina</taxon>
        <taxon>Sordariomycetes</taxon>
        <taxon>Hypocreomycetidae</taxon>
        <taxon>Glomerellales</taxon>
        <taxon>Glomerellaceae</taxon>
        <taxon>Colletotrichum</taxon>
        <taxon>Colletotrichum spaethianum species complex</taxon>
    </lineage>
</organism>
<evidence type="ECO:0000313" key="4">
    <source>
        <dbReference type="EMBL" id="KZL78827.1"/>
    </source>
</evidence>
<dbReference type="EMBL" id="LFIV01000001">
    <property type="protein sequence ID" value="KZL78827.1"/>
    <property type="molecule type" value="Genomic_DNA"/>
</dbReference>
<dbReference type="InterPro" id="IPR013785">
    <property type="entry name" value="Aldolase_TIM"/>
</dbReference>
<dbReference type="PANTHER" id="PTHR22893:SF91">
    <property type="entry name" value="NADPH DEHYDROGENASE 2-RELATED"/>
    <property type="match status" value="1"/>
</dbReference>
<dbReference type="Gene3D" id="3.20.20.70">
    <property type="entry name" value="Aldolase class I"/>
    <property type="match status" value="1"/>
</dbReference>
<dbReference type="GO" id="GO:0010181">
    <property type="term" value="F:FMN binding"/>
    <property type="evidence" value="ECO:0007669"/>
    <property type="project" value="InterPro"/>
</dbReference>
<dbReference type="CDD" id="cd02933">
    <property type="entry name" value="OYE_like_FMN"/>
    <property type="match status" value="1"/>
</dbReference>
<dbReference type="InterPro" id="IPR001155">
    <property type="entry name" value="OxRdtase_FMN_N"/>
</dbReference>
<dbReference type="Pfam" id="PF00724">
    <property type="entry name" value="Oxidored_FMN"/>
    <property type="match status" value="1"/>
</dbReference>
<dbReference type="STRING" id="708197.A0A166ZF83"/>
<dbReference type="Proteomes" id="UP000076552">
    <property type="component" value="Unassembled WGS sequence"/>
</dbReference>
<gene>
    <name evidence="4" type="ORF">CT0861_13085</name>
</gene>
<feature type="domain" description="NADH:flavin oxidoreductase/NADH oxidase N-terminal" evidence="3">
    <location>
        <begin position="29"/>
        <end position="363"/>
    </location>
</feature>
<dbReference type="SUPFAM" id="SSF51395">
    <property type="entry name" value="FMN-linked oxidoreductases"/>
    <property type="match status" value="1"/>
</dbReference>
<feature type="non-terminal residue" evidence="4">
    <location>
        <position position="1"/>
    </location>
</feature>
<dbReference type="AlphaFoldDB" id="A0A166ZF83"/>
<comment type="caution">
    <text evidence="4">The sequence shown here is derived from an EMBL/GenBank/DDBJ whole genome shotgun (WGS) entry which is preliminary data.</text>
</comment>
<keyword evidence="5" id="KW-1185">Reference proteome</keyword>
<evidence type="ECO:0000259" key="3">
    <source>
        <dbReference type="Pfam" id="PF00724"/>
    </source>
</evidence>
<protein>
    <submittedName>
        <fullName evidence="4">NADPH2 dehydrogenase</fullName>
    </submittedName>
</protein>
<keyword evidence="1" id="KW-0285">Flavoprotein</keyword>
<accession>A0A166ZF83</accession>
<evidence type="ECO:0000256" key="2">
    <source>
        <dbReference type="SAM" id="SignalP"/>
    </source>
</evidence>
<feature type="signal peptide" evidence="2">
    <location>
        <begin position="1"/>
        <end position="18"/>
    </location>
</feature>
<dbReference type="PANTHER" id="PTHR22893">
    <property type="entry name" value="NADH OXIDOREDUCTASE-RELATED"/>
    <property type="match status" value="1"/>
</dbReference>
<dbReference type="GO" id="GO:0003959">
    <property type="term" value="F:NADPH dehydrogenase activity"/>
    <property type="evidence" value="ECO:0007669"/>
    <property type="project" value="TreeGrafter"/>
</dbReference>
<reference evidence="4 5" key="1">
    <citation type="submission" date="2015-06" db="EMBL/GenBank/DDBJ databases">
        <title>Survival trade-offs in plant roots during colonization by closely related pathogenic and mutualistic fungi.</title>
        <authorList>
            <person name="Hacquard S."/>
            <person name="Kracher B."/>
            <person name="Hiruma K."/>
            <person name="Weinman A."/>
            <person name="Muench P."/>
            <person name="Garrido Oter R."/>
            <person name="Ver Loren van Themaat E."/>
            <person name="Dallerey J.-F."/>
            <person name="Damm U."/>
            <person name="Henrissat B."/>
            <person name="Lespinet O."/>
            <person name="Thon M."/>
            <person name="Kemen E."/>
            <person name="McHardy A.C."/>
            <person name="Schulze-Lefert P."/>
            <person name="O'Connell R.J."/>
        </authorList>
    </citation>
    <scope>NUCLEOTIDE SEQUENCE [LARGE SCALE GENOMIC DNA]</scope>
    <source>
        <strain evidence="4 5">0861</strain>
    </source>
</reference>